<name>A0A1K1S587_9PSEU</name>
<dbReference type="Proteomes" id="UP000182740">
    <property type="component" value="Unassembled WGS sequence"/>
</dbReference>
<dbReference type="OrthoDB" id="796761at2"/>
<dbReference type="AlphaFoldDB" id="A0A1K1S587"/>
<accession>A0A1K1S587</accession>
<reference evidence="2" key="1">
    <citation type="submission" date="2016-11" db="EMBL/GenBank/DDBJ databases">
        <authorList>
            <person name="Varghese N."/>
            <person name="Submissions S."/>
        </authorList>
    </citation>
    <scope>NUCLEOTIDE SEQUENCE [LARGE SCALE GENOMIC DNA]</scope>
    <source>
        <strain evidence="2">DSM 44671</strain>
    </source>
</reference>
<gene>
    <name evidence="1" type="ORF">SAMN04489730_4686</name>
</gene>
<dbReference type="InterPro" id="IPR026337">
    <property type="entry name" value="AKG_HExxH"/>
</dbReference>
<evidence type="ECO:0000313" key="1">
    <source>
        <dbReference type="EMBL" id="SFW79236.1"/>
    </source>
</evidence>
<sequence length="594" mass="64886">MLDTHRVSLTSLDAMAAGRSDAAVVEQLRQADRSRRLTLLRAVLDAAAERDPAMSPLPPLDEAWTLLIEAQQRDPAATDRVLAHPHTGLWAADVLQRLAKGGTGPDDPPLWADLGGLHRLATAAAIRAGHDFRSRVPVWRGRLMLPTLGLAEVRSHREWDFAQVHAERGHILVRGPSGSVQLPDDSSADGPGWFALRTLRVAGGELWLDDIDPYREFAGPLPPHRLDTAEVARWAESLDETWRLLTAHHPAIAAELAAGLTTLVPRAAVDRFTPYSASHNDVFGSLVLSPPPEPVTFAATLVHEFQHSKLGVLLVLVDLLDPAADNESPRLYAPWRDDPRPASGLLHGAFSFLGVTAFYREHYPVEKGLAARAAQFEFAYRREQTARAVSTLLADAVPSALGRRFLTAAGERLREWGTEPLPGEIVRAAGWANLDHHLSWRLRHLRVADDVVGELAEAWLRNRPCPPVSREPPSLRPAARPAGAARLALTRTWLTDPDLYDIYRAEPELAMAEISGASAADLALVDGDTRTAAELYRQQLATAPDAPAVWAGLAVATGHPALLAHPELVHAVHREIRLRRGGVPNPDQLARWLS</sequence>
<proteinExistence type="predicted"/>
<protein>
    <submittedName>
        <fullName evidence="1">HEXXH motif-containing protein</fullName>
    </submittedName>
</protein>
<dbReference type="STRING" id="546364.SAMN04489730_4686"/>
<dbReference type="EMBL" id="FPJG01000006">
    <property type="protein sequence ID" value="SFW79236.1"/>
    <property type="molecule type" value="Genomic_DNA"/>
</dbReference>
<dbReference type="RefSeq" id="WP_072478271.1">
    <property type="nucleotide sequence ID" value="NZ_FPJG01000006.1"/>
</dbReference>
<evidence type="ECO:0000313" key="2">
    <source>
        <dbReference type="Proteomes" id="UP000182740"/>
    </source>
</evidence>
<keyword evidence="2" id="KW-1185">Reference proteome</keyword>
<dbReference type="NCBIfam" id="TIGR04267">
    <property type="entry name" value="mod_HExxH"/>
    <property type="match status" value="1"/>
</dbReference>
<organism evidence="1 2">
    <name type="scientific">Amycolatopsis australiensis</name>
    <dbReference type="NCBI Taxonomy" id="546364"/>
    <lineage>
        <taxon>Bacteria</taxon>
        <taxon>Bacillati</taxon>
        <taxon>Actinomycetota</taxon>
        <taxon>Actinomycetes</taxon>
        <taxon>Pseudonocardiales</taxon>
        <taxon>Pseudonocardiaceae</taxon>
        <taxon>Amycolatopsis</taxon>
    </lineage>
</organism>